<dbReference type="SUPFAM" id="SSF51126">
    <property type="entry name" value="Pectin lyase-like"/>
    <property type="match status" value="1"/>
</dbReference>
<keyword evidence="1" id="KW-0472">Membrane</keyword>
<feature type="transmembrane region" description="Helical" evidence="1">
    <location>
        <begin position="31"/>
        <end position="49"/>
    </location>
</feature>
<dbReference type="InterPro" id="IPR012334">
    <property type="entry name" value="Pectin_lyas_fold"/>
</dbReference>
<evidence type="ECO:0000256" key="1">
    <source>
        <dbReference type="SAM" id="Phobius"/>
    </source>
</evidence>
<sequence>MDFKKGEQLKTQKQFFVFLKNTEVFLFSKKVCISMILIVIAGFFCFSFAPNKVQAIPFPISSKEIIEKMGIKEIIENLFKQITKKEEEKNVPAIPETKIESPIAVPVEEIIEPKKVELKGIKDKIKNLFIFPKKENKQEIKTEPSVTAPVVIPSETINEPIKIEPEKQEKKGVVDAIKDFFTPKKEEEKIIVPISVVPVEELNGIINLGKQGNIVNLNQDGAIYNFSIIQSKDEDIILQPASGYSVKIGTGEMKHDKTSNGDLLVTGSLEVQNAAYFEVPSNENKSGITIIQNGQGKIISAINENGTEIFNIDKTGKLSKLSASSGEITNLNGNLARLNSATIIDKLTVNGDSKLNNIAVKKLEVSSDGTIKGVLNVKGKAVLNTLEVKGLTSLLSALNVAGDLVLGNNKFIVSAESGDVFVKGDIIADKDIIARNNLDVIGKMTTKGQSILEGNVNIGKDLFVSAQTNLNGLSTTGNVNIGGNLSINGTFSPQSISTGSIYSGGLNVSGHSFFNSIGVSSSASIGDLGVASSATLGNSSSNTLKVNATSTFNAPIKVNSTLNVIGNTTIGGNLDVTGVVTFGGASSLYAQTIVVAKGGSIYSTIKQGLDSITDNGPTKRYLIEVKPGTYEENVAMKDYVDIIGAGPEVVIIKSNAPTVSLIDATATVNTGRLEKVTLEVTNDVIGIDVINVGAGNLTIDNVNITRAGIGVATGINITTGSPIINQVNISGVATGIVHSGISGVTTITRSIIISTVDDIKVTGVGGKISSSYNKLKGAGSNLRSVAGAIVQTNHDSLTTTNFAGTTEGSTTVVGQLVPFANDSYDLGTLTNRFRNIYATSLVNIGTISTTNDTITINEGNITADTLNSQLIFDRGTVVPSEQDAIFKWDATNDRFNLNFPLFLSSDGSSTSSATISTDKNLNLTMTAHDAGAKTMTIQALNAGTGQGNLDIDAKSAITMDS</sequence>
<dbReference type="Proteomes" id="UP000233414">
    <property type="component" value="Unassembled WGS sequence"/>
</dbReference>
<organism evidence="2 3">
    <name type="scientific">Candidatus Kuenenbacteria bacterium HGW-Kuenenbacteria-1</name>
    <dbReference type="NCBI Taxonomy" id="2013812"/>
    <lineage>
        <taxon>Bacteria</taxon>
        <taxon>Candidatus Kueneniibacteriota</taxon>
    </lineage>
</organism>
<proteinExistence type="predicted"/>
<comment type="caution">
    <text evidence="2">The sequence shown here is derived from an EMBL/GenBank/DDBJ whole genome shotgun (WGS) entry which is preliminary data.</text>
</comment>
<evidence type="ECO:0000313" key="3">
    <source>
        <dbReference type="Proteomes" id="UP000233414"/>
    </source>
</evidence>
<dbReference type="Gene3D" id="2.160.20.10">
    <property type="entry name" value="Single-stranded right-handed beta-helix, Pectin lyase-like"/>
    <property type="match status" value="1"/>
</dbReference>
<name>A0A2N1UN27_9BACT</name>
<accession>A0A2N1UN27</accession>
<dbReference type="EMBL" id="PGYQ01000012">
    <property type="protein sequence ID" value="PKL72199.1"/>
    <property type="molecule type" value="Genomic_DNA"/>
</dbReference>
<reference evidence="2 3" key="1">
    <citation type="journal article" date="2017" name="ISME J.">
        <title>Potential for microbial H2 and metal transformations associated with novel bacteria and archaea in deep terrestrial subsurface sediments.</title>
        <authorList>
            <person name="Hernsdorf A.W."/>
            <person name="Amano Y."/>
            <person name="Miyakawa K."/>
            <person name="Ise K."/>
            <person name="Suzuki Y."/>
            <person name="Anantharaman K."/>
            <person name="Probst A."/>
            <person name="Burstein D."/>
            <person name="Thomas B.C."/>
            <person name="Banfield J.F."/>
        </authorList>
    </citation>
    <scope>NUCLEOTIDE SEQUENCE [LARGE SCALE GENOMIC DNA]</scope>
    <source>
        <strain evidence="2">HGW-Kuenenbacteria-1</strain>
    </source>
</reference>
<feature type="non-terminal residue" evidence="2">
    <location>
        <position position="961"/>
    </location>
</feature>
<dbReference type="InterPro" id="IPR011050">
    <property type="entry name" value="Pectin_lyase_fold/virulence"/>
</dbReference>
<keyword evidence="1" id="KW-1133">Transmembrane helix</keyword>
<dbReference type="AlphaFoldDB" id="A0A2N1UN27"/>
<gene>
    <name evidence="2" type="ORF">CVV26_02530</name>
</gene>
<protein>
    <submittedName>
        <fullName evidence="2">Uncharacterized protein</fullName>
    </submittedName>
</protein>
<keyword evidence="1" id="KW-0812">Transmembrane</keyword>
<evidence type="ECO:0000313" key="2">
    <source>
        <dbReference type="EMBL" id="PKL72199.1"/>
    </source>
</evidence>